<gene>
    <name evidence="1" type="ORF">ACOC_LOCUS9221</name>
</gene>
<dbReference type="InterPro" id="IPR016024">
    <property type="entry name" value="ARM-type_fold"/>
</dbReference>
<accession>A0A0R3PTS8</accession>
<reference evidence="1 2" key="2">
    <citation type="submission" date="2018-11" db="EMBL/GenBank/DDBJ databases">
        <authorList>
            <consortium name="Pathogen Informatics"/>
        </authorList>
    </citation>
    <scope>NUCLEOTIDE SEQUENCE [LARGE SCALE GENOMIC DNA]</scope>
    <source>
        <strain evidence="1 2">Costa Rica</strain>
    </source>
</reference>
<evidence type="ECO:0000313" key="1">
    <source>
        <dbReference type="EMBL" id="VDM60806.1"/>
    </source>
</evidence>
<name>A0A0R3PTS8_ANGCS</name>
<dbReference type="AlphaFoldDB" id="A0A0R3PTS8"/>
<keyword evidence="2" id="KW-1185">Reference proteome</keyword>
<dbReference type="SUPFAM" id="SSF48371">
    <property type="entry name" value="ARM repeat"/>
    <property type="match status" value="1"/>
</dbReference>
<sequence length="336" mass="37774">MMVCSSSPSAVTSARPLLQALSMNTSLYNIPFNEPTSDAQQQIFLRLLEENSTPNDKAASTLYFRQIFSDDLPRDIPNPERYTRLVRFVVNVKKEIGCVPVTRVQTIELCKLITALFRRRQVQQYCRSLKLQCRSLSHKSPFDIRREAAWMCSNIAASGPEHADLLFLAENVYAMLLEGVESSERKFKKSGRSLAQTVTNEVELGQQLTSLSVKSGYSSIQLVSQECMWTIVNLLTGANRDRIGLMMGSGVFFILPNLLSTPDPRLTERTLNAMRLLLPLYPEHVSYVSDSNMLDFVEPSLLENDAHLQELKNEIEIFINATAAPALPPCAFSFVD</sequence>
<protein>
    <submittedName>
        <fullName evidence="3">DUF1741 domain-containing protein</fullName>
    </submittedName>
</protein>
<dbReference type="STRING" id="334426.A0A0R3PTS8"/>
<dbReference type="EMBL" id="UYYA01004264">
    <property type="protein sequence ID" value="VDM60806.1"/>
    <property type="molecule type" value="Genomic_DNA"/>
</dbReference>
<evidence type="ECO:0000313" key="2">
    <source>
        <dbReference type="Proteomes" id="UP000267027"/>
    </source>
</evidence>
<dbReference type="Gene3D" id="1.25.10.10">
    <property type="entry name" value="Leucine-rich Repeat Variant"/>
    <property type="match status" value="1"/>
</dbReference>
<dbReference type="WBParaSite" id="ACOC_0000922001-mRNA-1">
    <property type="protein sequence ID" value="ACOC_0000922001-mRNA-1"/>
    <property type="gene ID" value="ACOC_0000922001"/>
</dbReference>
<evidence type="ECO:0000313" key="3">
    <source>
        <dbReference type="WBParaSite" id="ACOC_0000922001-mRNA-1"/>
    </source>
</evidence>
<proteinExistence type="predicted"/>
<dbReference type="InterPro" id="IPR011989">
    <property type="entry name" value="ARM-like"/>
</dbReference>
<organism evidence="3">
    <name type="scientific">Angiostrongylus costaricensis</name>
    <name type="common">Nematode worm</name>
    <dbReference type="NCBI Taxonomy" id="334426"/>
    <lineage>
        <taxon>Eukaryota</taxon>
        <taxon>Metazoa</taxon>
        <taxon>Ecdysozoa</taxon>
        <taxon>Nematoda</taxon>
        <taxon>Chromadorea</taxon>
        <taxon>Rhabditida</taxon>
        <taxon>Rhabditina</taxon>
        <taxon>Rhabditomorpha</taxon>
        <taxon>Strongyloidea</taxon>
        <taxon>Metastrongylidae</taxon>
        <taxon>Angiostrongylus</taxon>
    </lineage>
</organism>
<reference evidence="3" key="1">
    <citation type="submission" date="2017-02" db="UniProtKB">
        <authorList>
            <consortium name="WormBaseParasite"/>
        </authorList>
    </citation>
    <scope>IDENTIFICATION</scope>
</reference>
<dbReference type="Proteomes" id="UP000267027">
    <property type="component" value="Unassembled WGS sequence"/>
</dbReference>
<dbReference type="OrthoDB" id="29145at2759"/>